<dbReference type="PANTHER" id="PTHR13789:SF309">
    <property type="entry name" value="PUTATIVE (AFU_ORTHOLOGUE AFUA_6G14510)-RELATED"/>
    <property type="match status" value="1"/>
</dbReference>
<reference evidence="4 5" key="1">
    <citation type="journal article" date="2014" name="Int. J. Syst. Evol. Microbiol.">
        <title>Complete genome sequence of Corynebacterium casei LMG S-19264T (=DSM 44701T), isolated from a smear-ripened cheese.</title>
        <authorList>
            <consortium name="US DOE Joint Genome Institute (JGI-PGF)"/>
            <person name="Walter F."/>
            <person name="Albersmeier A."/>
            <person name="Kalinowski J."/>
            <person name="Ruckert C."/>
        </authorList>
    </citation>
    <scope>NUCLEOTIDE SEQUENCE [LARGE SCALE GENOMIC DNA]</scope>
    <source>
        <strain evidence="4 5">KCTC 19473</strain>
    </source>
</reference>
<name>A0A918XBM7_9ACTN</name>
<evidence type="ECO:0000256" key="1">
    <source>
        <dbReference type="ARBA" id="ARBA00023002"/>
    </source>
</evidence>
<dbReference type="RefSeq" id="WP_193517860.1">
    <property type="nucleotide sequence ID" value="NZ_BMXL01000009.1"/>
</dbReference>
<proteinExistence type="predicted"/>
<evidence type="ECO:0000313" key="5">
    <source>
        <dbReference type="Proteomes" id="UP000654947"/>
    </source>
</evidence>
<dbReference type="PANTHER" id="PTHR13789">
    <property type="entry name" value="MONOOXYGENASE"/>
    <property type="match status" value="1"/>
</dbReference>
<accession>A0A918XBM7</accession>
<protein>
    <submittedName>
        <fullName evidence="4">Hydroxylase</fullName>
    </submittedName>
</protein>
<comment type="caution">
    <text evidence="4">The sequence shown here is derived from an EMBL/GenBank/DDBJ whole genome shotgun (WGS) entry which is preliminary data.</text>
</comment>
<dbReference type="InterPro" id="IPR002938">
    <property type="entry name" value="FAD-bd"/>
</dbReference>
<dbReference type="AlphaFoldDB" id="A0A918XBM7"/>
<dbReference type="EMBL" id="BMXL01000009">
    <property type="protein sequence ID" value="GHD24855.1"/>
    <property type="molecule type" value="Genomic_DNA"/>
</dbReference>
<dbReference type="GO" id="GO:0004497">
    <property type="term" value="F:monooxygenase activity"/>
    <property type="evidence" value="ECO:0007669"/>
    <property type="project" value="UniProtKB-KW"/>
</dbReference>
<dbReference type="GO" id="GO:0071949">
    <property type="term" value="F:FAD binding"/>
    <property type="evidence" value="ECO:0007669"/>
    <property type="project" value="InterPro"/>
</dbReference>
<keyword evidence="5" id="KW-1185">Reference proteome</keyword>
<dbReference type="InterPro" id="IPR050493">
    <property type="entry name" value="FAD-dep_Monooxygenase_BioMet"/>
</dbReference>
<dbReference type="Pfam" id="PF01494">
    <property type="entry name" value="FAD_binding_3"/>
    <property type="match status" value="1"/>
</dbReference>
<dbReference type="Proteomes" id="UP000654947">
    <property type="component" value="Unassembled WGS sequence"/>
</dbReference>
<evidence type="ECO:0000256" key="2">
    <source>
        <dbReference type="ARBA" id="ARBA00023033"/>
    </source>
</evidence>
<dbReference type="InterPro" id="IPR036188">
    <property type="entry name" value="FAD/NAD-bd_sf"/>
</dbReference>
<feature type="domain" description="FAD-binding" evidence="3">
    <location>
        <begin position="9"/>
        <end position="343"/>
    </location>
</feature>
<evidence type="ECO:0000259" key="3">
    <source>
        <dbReference type="Pfam" id="PF01494"/>
    </source>
</evidence>
<sequence length="370" mass="40226">MKPSAIKNLDIAIVGGGYGGAAAALALSNLGAEVRMHEQAASIGQVGAGIGLRPPTLELFREWGIFDAMAEVSTPSDYFELLTSTGDVIQREPWPKMHDYAQVNKTRFVHRGDFISTLLKQLPEETMHIGHKVTGVEDLGDRAALTFADGKTATADLVIGADGIRSLVRQRLFSDRAPVFAGAHAHRAVISADDTYGMNVDDNLRLYMDRNGTMVYFLPMHHRNQVSFDITALSDDGSWAPETTKDGLVALLDGFDERLVNITRNLDMDTVTSRAVFDIDPVDTWHSDSVALLGDAAHAMLHHQGQGANQAIQDAGGLADALREAESVKEALALYQSVRKPDTDALQRISRESWNADSVDTAFPEKSSIK</sequence>
<gene>
    <name evidence="4" type="ORF">GCM10007147_21460</name>
</gene>
<keyword evidence="1" id="KW-0560">Oxidoreductase</keyword>
<evidence type="ECO:0000313" key="4">
    <source>
        <dbReference type="EMBL" id="GHD24855.1"/>
    </source>
</evidence>
<dbReference type="PRINTS" id="PR00420">
    <property type="entry name" value="RNGMNOXGNASE"/>
</dbReference>
<keyword evidence="2" id="KW-0503">Monooxygenase</keyword>
<dbReference type="SUPFAM" id="SSF51905">
    <property type="entry name" value="FAD/NAD(P)-binding domain"/>
    <property type="match status" value="1"/>
</dbReference>
<organism evidence="4 5">
    <name type="scientific">Nocardiopsis kunsanensis</name>
    <dbReference type="NCBI Taxonomy" id="141693"/>
    <lineage>
        <taxon>Bacteria</taxon>
        <taxon>Bacillati</taxon>
        <taxon>Actinomycetota</taxon>
        <taxon>Actinomycetes</taxon>
        <taxon>Streptosporangiales</taxon>
        <taxon>Nocardiopsidaceae</taxon>
        <taxon>Nocardiopsis</taxon>
    </lineage>
</organism>
<dbReference type="Gene3D" id="3.50.50.60">
    <property type="entry name" value="FAD/NAD(P)-binding domain"/>
    <property type="match status" value="1"/>
</dbReference>